<dbReference type="CDD" id="cd00130">
    <property type="entry name" value="PAS"/>
    <property type="match status" value="1"/>
</dbReference>
<dbReference type="RefSeq" id="WP_088076617.1">
    <property type="nucleotide sequence ID" value="NZ_JAHQCR010000036.1"/>
</dbReference>
<dbReference type="PROSITE" id="PS50883">
    <property type="entry name" value="EAL"/>
    <property type="match status" value="1"/>
</dbReference>
<dbReference type="Gene3D" id="3.30.450.40">
    <property type="match status" value="1"/>
</dbReference>
<dbReference type="SMART" id="SM00052">
    <property type="entry name" value="EAL"/>
    <property type="match status" value="1"/>
</dbReference>
<feature type="domain" description="PAC" evidence="1">
    <location>
        <begin position="252"/>
        <end position="304"/>
    </location>
</feature>
<dbReference type="InterPro" id="IPR003018">
    <property type="entry name" value="GAF"/>
</dbReference>
<dbReference type="Pfam" id="PF08447">
    <property type="entry name" value="PAS_3"/>
    <property type="match status" value="1"/>
</dbReference>
<dbReference type="PIRSF" id="PIRSF005925">
    <property type="entry name" value="Dos"/>
    <property type="match status" value="1"/>
</dbReference>
<reference evidence="4 5" key="1">
    <citation type="submission" date="2021-06" db="EMBL/GenBank/DDBJ databases">
        <title>Bacillus sp. RD4P76, an endophyte from a halophyte.</title>
        <authorList>
            <person name="Sun J.-Q."/>
        </authorList>
    </citation>
    <scope>NUCLEOTIDE SEQUENCE [LARGE SCALE GENOMIC DNA]</scope>
    <source>
        <strain evidence="4 5">JCM 17098</strain>
    </source>
</reference>
<dbReference type="SUPFAM" id="SSF55073">
    <property type="entry name" value="Nucleotide cyclase"/>
    <property type="match status" value="1"/>
</dbReference>
<dbReference type="Gene3D" id="3.30.70.270">
    <property type="match status" value="1"/>
</dbReference>
<feature type="domain" description="EAL" evidence="2">
    <location>
        <begin position="477"/>
        <end position="728"/>
    </location>
</feature>
<evidence type="ECO:0000313" key="5">
    <source>
        <dbReference type="Proteomes" id="UP000790580"/>
    </source>
</evidence>
<evidence type="ECO:0000259" key="3">
    <source>
        <dbReference type="PROSITE" id="PS50887"/>
    </source>
</evidence>
<dbReference type="PROSITE" id="PS50887">
    <property type="entry name" value="GGDEF"/>
    <property type="match status" value="1"/>
</dbReference>
<dbReference type="InterPro" id="IPR001633">
    <property type="entry name" value="EAL_dom"/>
</dbReference>
<gene>
    <name evidence="4" type="ORF">KS407_08820</name>
</gene>
<dbReference type="SUPFAM" id="SSF55785">
    <property type="entry name" value="PYP-like sensor domain (PAS domain)"/>
    <property type="match status" value="1"/>
</dbReference>
<dbReference type="InterPro" id="IPR013655">
    <property type="entry name" value="PAS_fold_3"/>
</dbReference>
<dbReference type="CDD" id="cd01949">
    <property type="entry name" value="GGDEF"/>
    <property type="match status" value="1"/>
</dbReference>
<dbReference type="InterPro" id="IPR012226">
    <property type="entry name" value="Diguanyl_cyclase/Pdiesterase"/>
</dbReference>
<dbReference type="InterPro" id="IPR035965">
    <property type="entry name" value="PAS-like_dom_sf"/>
</dbReference>
<evidence type="ECO:0000313" key="4">
    <source>
        <dbReference type="EMBL" id="MBU9721545.1"/>
    </source>
</evidence>
<dbReference type="Pfam" id="PF00563">
    <property type="entry name" value="EAL"/>
    <property type="match status" value="1"/>
</dbReference>
<dbReference type="SMART" id="SM00086">
    <property type="entry name" value="PAC"/>
    <property type="match status" value="1"/>
</dbReference>
<dbReference type="InterPro" id="IPR000700">
    <property type="entry name" value="PAS-assoc_C"/>
</dbReference>
<organism evidence="4 5">
    <name type="scientific">Evansella alkalicola</name>
    <dbReference type="NCBI Taxonomy" id="745819"/>
    <lineage>
        <taxon>Bacteria</taxon>
        <taxon>Bacillati</taxon>
        <taxon>Bacillota</taxon>
        <taxon>Bacilli</taxon>
        <taxon>Bacillales</taxon>
        <taxon>Bacillaceae</taxon>
        <taxon>Evansella</taxon>
    </lineage>
</organism>
<proteinExistence type="predicted"/>
<dbReference type="SMART" id="SM00065">
    <property type="entry name" value="GAF"/>
    <property type="match status" value="1"/>
</dbReference>
<dbReference type="InterPro" id="IPR001610">
    <property type="entry name" value="PAC"/>
</dbReference>
<dbReference type="Gene3D" id="3.20.20.450">
    <property type="entry name" value="EAL domain"/>
    <property type="match status" value="1"/>
</dbReference>
<dbReference type="SUPFAM" id="SSF141868">
    <property type="entry name" value="EAL domain-like"/>
    <property type="match status" value="1"/>
</dbReference>
<dbReference type="Pfam" id="PF00990">
    <property type="entry name" value="GGDEF"/>
    <property type="match status" value="1"/>
</dbReference>
<dbReference type="NCBIfam" id="TIGR00254">
    <property type="entry name" value="GGDEF"/>
    <property type="match status" value="1"/>
</dbReference>
<dbReference type="CDD" id="cd01948">
    <property type="entry name" value="EAL"/>
    <property type="match status" value="1"/>
</dbReference>
<dbReference type="InterPro" id="IPR035919">
    <property type="entry name" value="EAL_sf"/>
</dbReference>
<dbReference type="InterPro" id="IPR043128">
    <property type="entry name" value="Rev_trsase/Diguanyl_cyclase"/>
</dbReference>
<dbReference type="PANTHER" id="PTHR44757:SF2">
    <property type="entry name" value="BIOFILM ARCHITECTURE MAINTENANCE PROTEIN MBAA"/>
    <property type="match status" value="1"/>
</dbReference>
<accession>A0ABS6JWP5</accession>
<protein>
    <submittedName>
        <fullName evidence="4">EAL domain-containing protein</fullName>
    </submittedName>
</protein>
<comment type="caution">
    <text evidence="4">The sequence shown here is derived from an EMBL/GenBank/DDBJ whole genome shotgun (WGS) entry which is preliminary data.</text>
</comment>
<name>A0ABS6JWP5_9BACI</name>
<dbReference type="InterPro" id="IPR000014">
    <property type="entry name" value="PAS"/>
</dbReference>
<dbReference type="Pfam" id="PF13185">
    <property type="entry name" value="GAF_2"/>
    <property type="match status" value="1"/>
</dbReference>
<keyword evidence="5" id="KW-1185">Reference proteome</keyword>
<dbReference type="NCBIfam" id="TIGR00229">
    <property type="entry name" value="sensory_box"/>
    <property type="match status" value="1"/>
</dbReference>
<dbReference type="InterPro" id="IPR029787">
    <property type="entry name" value="Nucleotide_cyclase"/>
</dbReference>
<dbReference type="SUPFAM" id="SSF55781">
    <property type="entry name" value="GAF domain-like"/>
    <property type="match status" value="1"/>
</dbReference>
<evidence type="ECO:0000259" key="1">
    <source>
        <dbReference type="PROSITE" id="PS50113"/>
    </source>
</evidence>
<dbReference type="InterPro" id="IPR029016">
    <property type="entry name" value="GAF-like_dom_sf"/>
</dbReference>
<sequence>MKNDEHISLYEQNKVIEMIARDNLPLEEILAELIKTIDSIIPDIKSSILFFDKKTNTLGRGIGPKVPKGFLKEIDGLEVGPAAGSCGTAVYNKATVVVTDTLTDHLWGDFRQLCLKYNIRACCSKPIFSSENKVLGTLAFYYDHKRKPTEKEWEMIGIYANLAGLIITKKRLEEKLYLSNTVVEKSPVILMRWKAEQGWPVEYVSNNISRFGYSPEDFLSGKIMYDSIIHPEDLPRVEAEVQCHSENWVDDYTQEYRLYTKDGNIKWVDDRTIIERDGEGVVTHYQGAVLDITEKKEAAEIIHFLADNDPLTSLPNRRVFMEQLKAELEKVRTEEAQGAVLFLDLDNFKDVNDTMGHLYGDQLLRQVAFELSNVIEGGGIVSRVSGDEFAFIFKQAEVKVIDELAKNILRILQSPFMVEGKEFYITASIGVCQYPVHGRDADTLIARADMAMYQAKKTGKNKYLIYTIEMNESILKKKRLEREMNYALREDQFSLYYQPQIDLHTNEVVGVEALIRWSHPEWGEVSPDKFIPIAEETGLILEIDKWVLREACHQGAAWLKKGLPAVKISVNLSANQFYYNELVENVKGILEEVELPSSYLSLEMTEGTLLKDTKKTSEVLRALQNIGVQTSLDDFGTGYSSLSYLKDLPINILKLDRSFISGIKNDNKDAAIVQTILHLAKILELDVIAEGVEAEEQLKFLKQNHCLIAQGDYFSVPLTPGEMEKLLI</sequence>
<dbReference type="PROSITE" id="PS50113">
    <property type="entry name" value="PAC"/>
    <property type="match status" value="1"/>
</dbReference>
<evidence type="ECO:0000259" key="2">
    <source>
        <dbReference type="PROSITE" id="PS50883"/>
    </source>
</evidence>
<dbReference type="EMBL" id="JAHQCR010000036">
    <property type="protein sequence ID" value="MBU9721545.1"/>
    <property type="molecule type" value="Genomic_DNA"/>
</dbReference>
<dbReference type="Proteomes" id="UP000790580">
    <property type="component" value="Unassembled WGS sequence"/>
</dbReference>
<feature type="domain" description="GGDEF" evidence="3">
    <location>
        <begin position="336"/>
        <end position="468"/>
    </location>
</feature>
<dbReference type="Gene3D" id="3.30.450.20">
    <property type="entry name" value="PAS domain"/>
    <property type="match status" value="1"/>
</dbReference>
<dbReference type="PANTHER" id="PTHR44757">
    <property type="entry name" value="DIGUANYLATE CYCLASE DGCP"/>
    <property type="match status" value="1"/>
</dbReference>
<dbReference type="SMART" id="SM00267">
    <property type="entry name" value="GGDEF"/>
    <property type="match status" value="1"/>
</dbReference>
<dbReference type="InterPro" id="IPR000160">
    <property type="entry name" value="GGDEF_dom"/>
</dbReference>
<dbReference type="InterPro" id="IPR052155">
    <property type="entry name" value="Biofilm_reg_signaling"/>
</dbReference>